<dbReference type="Gene3D" id="1.10.1740.10">
    <property type="match status" value="1"/>
</dbReference>
<proteinExistence type="predicted"/>
<dbReference type="GO" id="GO:0003700">
    <property type="term" value="F:DNA-binding transcription factor activity"/>
    <property type="evidence" value="ECO:0007669"/>
    <property type="project" value="InterPro"/>
</dbReference>
<dbReference type="GO" id="GO:0006352">
    <property type="term" value="P:DNA-templated transcription initiation"/>
    <property type="evidence" value="ECO:0007669"/>
    <property type="project" value="InterPro"/>
</dbReference>
<dbReference type="Proteomes" id="UP000623681">
    <property type="component" value="Unassembled WGS sequence"/>
</dbReference>
<organism evidence="2 3">
    <name type="scientific">Clostridium paridis</name>
    <dbReference type="NCBI Taxonomy" id="2803863"/>
    <lineage>
        <taxon>Bacteria</taxon>
        <taxon>Bacillati</taxon>
        <taxon>Bacillota</taxon>
        <taxon>Clostridia</taxon>
        <taxon>Eubacteriales</taxon>
        <taxon>Clostridiaceae</taxon>
        <taxon>Clostridium</taxon>
    </lineage>
</organism>
<gene>
    <name evidence="2" type="ORF">JK634_10020</name>
</gene>
<dbReference type="RefSeq" id="WP_202767513.1">
    <property type="nucleotide sequence ID" value="NZ_JAESWA010000022.1"/>
</dbReference>
<name>A0A937K381_9CLOT</name>
<evidence type="ECO:0000259" key="1">
    <source>
        <dbReference type="Pfam" id="PF12645"/>
    </source>
</evidence>
<comment type="caution">
    <text evidence="2">The sequence shown here is derived from an EMBL/GenBank/DDBJ whole genome shotgun (WGS) entry which is preliminary data.</text>
</comment>
<accession>A0A937K381</accession>
<dbReference type="EMBL" id="JAESWA010000022">
    <property type="protein sequence ID" value="MBL4932141.1"/>
    <property type="molecule type" value="Genomic_DNA"/>
</dbReference>
<protein>
    <submittedName>
        <fullName evidence="2">Sigma-70 family RNA polymerase sigma factor</fullName>
    </submittedName>
</protein>
<dbReference type="InterPro" id="IPR014284">
    <property type="entry name" value="RNA_pol_sigma-70_dom"/>
</dbReference>
<dbReference type="AlphaFoldDB" id="A0A937K381"/>
<evidence type="ECO:0000313" key="2">
    <source>
        <dbReference type="EMBL" id="MBL4932141.1"/>
    </source>
</evidence>
<reference evidence="2" key="1">
    <citation type="submission" date="2021-01" db="EMBL/GenBank/DDBJ databases">
        <title>Genome public.</title>
        <authorList>
            <person name="Liu C."/>
            <person name="Sun Q."/>
        </authorList>
    </citation>
    <scope>NUCLEOTIDE SEQUENCE</scope>
    <source>
        <strain evidence="2">YIM B02565</strain>
    </source>
</reference>
<dbReference type="SUPFAM" id="SSF88946">
    <property type="entry name" value="Sigma2 domain of RNA polymerase sigma factors"/>
    <property type="match status" value="1"/>
</dbReference>
<evidence type="ECO:0000313" key="3">
    <source>
        <dbReference type="Proteomes" id="UP000623681"/>
    </source>
</evidence>
<dbReference type="NCBIfam" id="TIGR02937">
    <property type="entry name" value="sigma70-ECF"/>
    <property type="match status" value="1"/>
</dbReference>
<dbReference type="InterPro" id="IPR024760">
    <property type="entry name" value="HTH_dom_conjug_TS-like"/>
</dbReference>
<feature type="domain" description="Helix-turn-helix conjugative transposon-like" evidence="1">
    <location>
        <begin position="8"/>
        <end position="50"/>
    </location>
</feature>
<keyword evidence="3" id="KW-1185">Reference proteome</keyword>
<sequence>MNYDKIENLVLLAKLGEEQAKEELVKEFKPYILNLSKKTFINGFEFEDIKSECYRVLFNCIRLYNPEKHRFVAYATNGIRNSINFLIRSSIRKDKSDGPETLILDDNLENILSHDLGFVEDELFNVIFRAKLKEALNKLEYDELELITFVFFRKKSLMDYSRYKNTTYRKAVTKRNKILDKLRCLISKEEYHMYLN</sequence>
<dbReference type="InterPro" id="IPR013325">
    <property type="entry name" value="RNA_pol_sigma_r2"/>
</dbReference>
<dbReference type="Pfam" id="PF12645">
    <property type="entry name" value="HTH_16"/>
    <property type="match status" value="1"/>
</dbReference>